<dbReference type="InterPro" id="IPR006059">
    <property type="entry name" value="SBP"/>
</dbReference>
<comment type="similarity">
    <text evidence="1">Belongs to the bacterial solute-binding protein 1 family.</text>
</comment>
<gene>
    <name evidence="5" type="ORF">FPZ45_11120</name>
</gene>
<sequence length="430" mass="48325">MARRKMALVFLLLSIMVLLLSPWADAPSPSSPLIAVQPEEMVAIEPEIVAETSYLKIEAALDEEQFYSLANQNNDFMFRHPDIKIELKRLDPDRAYEVYKLASELEDAADVMLLSNEWVTEFASSGFLLPANAAFTGKSLSEQFEALLAPLKWNDYLWGVPRDMDPYVLVWNRDLLRQWLGDNVELPLTLEQWSTVAEASELSQGEKSWLAIDRNDPLALSAWLDNAANEPSEPLWKRDRKSWTGTSLERAMELLEQQRANLRLSDDGAEAMRMLESGTVLAAVVPYSIAEELEASEQSATGAELTIDYRFWALPFIWPRGSSYVISSHTKAEEAASAWIADMTGDQAQLTNLAENNKLPVYRSLYDSDRQLSNLLSGRNGDSFPNRAPVVSGPNMAERLGVDGELWRKLAIGAMSTADWEKQWFGDSDH</sequence>
<accession>A0A559JL08</accession>
<evidence type="ECO:0000313" key="6">
    <source>
        <dbReference type="Proteomes" id="UP000316330"/>
    </source>
</evidence>
<feature type="chain" id="PRO_5022021082" evidence="4">
    <location>
        <begin position="27"/>
        <end position="430"/>
    </location>
</feature>
<evidence type="ECO:0000256" key="2">
    <source>
        <dbReference type="ARBA" id="ARBA00022448"/>
    </source>
</evidence>
<dbReference type="Proteomes" id="UP000316330">
    <property type="component" value="Unassembled WGS sequence"/>
</dbReference>
<evidence type="ECO:0000256" key="4">
    <source>
        <dbReference type="SAM" id="SignalP"/>
    </source>
</evidence>
<keyword evidence="3 4" id="KW-0732">Signal</keyword>
<dbReference type="GO" id="GO:1901982">
    <property type="term" value="F:maltose binding"/>
    <property type="evidence" value="ECO:0007669"/>
    <property type="project" value="TreeGrafter"/>
</dbReference>
<evidence type="ECO:0000313" key="5">
    <source>
        <dbReference type="EMBL" id="TVY00563.1"/>
    </source>
</evidence>
<dbReference type="OrthoDB" id="2585476at2"/>
<dbReference type="Gene3D" id="3.40.190.10">
    <property type="entry name" value="Periplasmic binding protein-like II"/>
    <property type="match status" value="1"/>
</dbReference>
<dbReference type="AlphaFoldDB" id="A0A559JL08"/>
<comment type="caution">
    <text evidence="5">The sequence shown here is derived from an EMBL/GenBank/DDBJ whole genome shotgun (WGS) entry which is preliminary data.</text>
</comment>
<dbReference type="EMBL" id="VNJJ01000005">
    <property type="protein sequence ID" value="TVY00563.1"/>
    <property type="molecule type" value="Genomic_DNA"/>
</dbReference>
<keyword evidence="2" id="KW-0813">Transport</keyword>
<proteinExistence type="inferred from homology"/>
<dbReference type="RefSeq" id="WP_144701245.1">
    <property type="nucleotide sequence ID" value="NZ_VNJJ01000005.1"/>
</dbReference>
<dbReference type="GO" id="GO:0042956">
    <property type="term" value="P:maltodextrin transmembrane transport"/>
    <property type="evidence" value="ECO:0007669"/>
    <property type="project" value="TreeGrafter"/>
</dbReference>
<protein>
    <submittedName>
        <fullName evidence="5">Extracellular solute-binding protein</fullName>
    </submittedName>
</protein>
<dbReference type="Pfam" id="PF01547">
    <property type="entry name" value="SBP_bac_1"/>
    <property type="match status" value="1"/>
</dbReference>
<dbReference type="SUPFAM" id="SSF53850">
    <property type="entry name" value="Periplasmic binding protein-like II"/>
    <property type="match status" value="1"/>
</dbReference>
<name>A0A559JL08_9BACL</name>
<evidence type="ECO:0000256" key="1">
    <source>
        <dbReference type="ARBA" id="ARBA00008520"/>
    </source>
</evidence>
<dbReference type="GO" id="GO:0055052">
    <property type="term" value="C:ATP-binding cassette (ABC) transporter complex, substrate-binding subunit-containing"/>
    <property type="evidence" value="ECO:0007669"/>
    <property type="project" value="TreeGrafter"/>
</dbReference>
<keyword evidence="6" id="KW-1185">Reference proteome</keyword>
<dbReference type="PANTHER" id="PTHR30061">
    <property type="entry name" value="MALTOSE-BINDING PERIPLASMIC PROTEIN"/>
    <property type="match status" value="1"/>
</dbReference>
<reference evidence="5 6" key="1">
    <citation type="submission" date="2019-07" db="EMBL/GenBank/DDBJ databases">
        <authorList>
            <person name="Kim J."/>
        </authorList>
    </citation>
    <scope>NUCLEOTIDE SEQUENCE [LARGE SCALE GENOMIC DNA]</scope>
    <source>
        <strain evidence="5 6">G13</strain>
    </source>
</reference>
<feature type="signal peptide" evidence="4">
    <location>
        <begin position="1"/>
        <end position="26"/>
    </location>
</feature>
<organism evidence="5 6">
    <name type="scientific">Cohnella terricola</name>
    <dbReference type="NCBI Taxonomy" id="1289167"/>
    <lineage>
        <taxon>Bacteria</taxon>
        <taxon>Bacillati</taxon>
        <taxon>Bacillota</taxon>
        <taxon>Bacilli</taxon>
        <taxon>Bacillales</taxon>
        <taxon>Paenibacillaceae</taxon>
        <taxon>Cohnella</taxon>
    </lineage>
</organism>
<evidence type="ECO:0000256" key="3">
    <source>
        <dbReference type="ARBA" id="ARBA00022729"/>
    </source>
</evidence>
<dbReference type="GO" id="GO:0015768">
    <property type="term" value="P:maltose transport"/>
    <property type="evidence" value="ECO:0007669"/>
    <property type="project" value="TreeGrafter"/>
</dbReference>
<dbReference type="PANTHER" id="PTHR30061:SF50">
    <property type="entry name" value="MALTOSE_MALTODEXTRIN-BINDING PERIPLASMIC PROTEIN"/>
    <property type="match status" value="1"/>
</dbReference>